<accession>A0A8S4EUD9</accession>
<evidence type="ECO:0000313" key="1">
    <source>
        <dbReference type="EMBL" id="CAG9119646.1"/>
    </source>
</evidence>
<dbReference type="PANTHER" id="PTHR38001:SF1">
    <property type="entry name" value="PROTEIN CEBPZOS"/>
    <property type="match status" value="1"/>
</dbReference>
<reference evidence="1" key="1">
    <citation type="submission" date="2020-11" db="EMBL/GenBank/DDBJ databases">
        <authorList>
            <person name="Whiteford S."/>
        </authorList>
    </citation>
    <scope>NUCLEOTIDE SEQUENCE</scope>
</reference>
<evidence type="ECO:0000313" key="2">
    <source>
        <dbReference type="Proteomes" id="UP000653454"/>
    </source>
</evidence>
<proteinExistence type="predicted"/>
<protein>
    <submittedName>
        <fullName evidence="1">(diamondback moth) hypothetical protein</fullName>
    </submittedName>
</protein>
<name>A0A8S4EUD9_PLUXY</name>
<dbReference type="Proteomes" id="UP000653454">
    <property type="component" value="Unassembled WGS sequence"/>
</dbReference>
<gene>
    <name evidence="1" type="ORF">PLXY2_LOCUS6879</name>
</gene>
<keyword evidence="2" id="KW-1185">Reference proteome</keyword>
<dbReference type="PANTHER" id="PTHR38001">
    <property type="entry name" value="PROTEIN CEBPZOS"/>
    <property type="match status" value="1"/>
</dbReference>
<organism evidence="1 2">
    <name type="scientific">Plutella xylostella</name>
    <name type="common">Diamondback moth</name>
    <name type="synonym">Plutella maculipennis</name>
    <dbReference type="NCBI Taxonomy" id="51655"/>
    <lineage>
        <taxon>Eukaryota</taxon>
        <taxon>Metazoa</taxon>
        <taxon>Ecdysozoa</taxon>
        <taxon>Arthropoda</taxon>
        <taxon>Hexapoda</taxon>
        <taxon>Insecta</taxon>
        <taxon>Pterygota</taxon>
        <taxon>Neoptera</taxon>
        <taxon>Endopterygota</taxon>
        <taxon>Lepidoptera</taxon>
        <taxon>Glossata</taxon>
        <taxon>Ditrysia</taxon>
        <taxon>Yponomeutoidea</taxon>
        <taxon>Plutellidae</taxon>
        <taxon>Plutella</taxon>
    </lineage>
</organism>
<dbReference type="AlphaFoldDB" id="A0A8S4EUD9"/>
<comment type="caution">
    <text evidence="1">The sequence shown here is derived from an EMBL/GenBank/DDBJ whole genome shotgun (WGS) entry which is preliminary data.</text>
</comment>
<sequence length="85" mass="10040">MIKEPKPAYKRYLGLTAKAIFLAEAVGVAISYGVWYKLNTSRDFRLYMYKNYNWVVEGYYSLGEKLAEHKTREHDLKVWTQEGKI</sequence>
<dbReference type="InterPro" id="IPR037764">
    <property type="entry name" value="CEBPZOS"/>
</dbReference>
<dbReference type="EMBL" id="CAJHNJ030000022">
    <property type="protein sequence ID" value="CAG9119646.1"/>
    <property type="molecule type" value="Genomic_DNA"/>
</dbReference>